<dbReference type="PANTHER" id="PTHR32119">
    <property type="entry name" value="OROTIDINE 5'-PHOSPHATE DECARBOXYLASE"/>
    <property type="match status" value="1"/>
</dbReference>
<dbReference type="Proteomes" id="UP000199230">
    <property type="component" value="Unassembled WGS sequence"/>
</dbReference>
<comment type="function">
    <text evidence="1 9">Catalyzes the decarboxylation of orotidine 5'-monophosphate (OMP) to uridine 5'-monophosphate (UMP).</text>
</comment>
<keyword evidence="15" id="KW-1185">Reference proteome</keyword>
<keyword evidence="6 9" id="KW-0456">Lyase</keyword>
<comment type="similarity">
    <text evidence="8 9">Belongs to the OMP decarboxylase family. Type 1 subfamily.</text>
</comment>
<evidence type="ECO:0000256" key="4">
    <source>
        <dbReference type="ARBA" id="ARBA00022793"/>
    </source>
</evidence>
<dbReference type="EMBL" id="FNPV01000004">
    <property type="protein sequence ID" value="SDY78222.1"/>
    <property type="molecule type" value="Genomic_DNA"/>
</dbReference>
<dbReference type="FunFam" id="3.20.20.70:FF:000015">
    <property type="entry name" value="Orotidine 5'-phosphate decarboxylase"/>
    <property type="match status" value="1"/>
</dbReference>
<evidence type="ECO:0000313" key="15">
    <source>
        <dbReference type="Proteomes" id="UP000199230"/>
    </source>
</evidence>
<evidence type="ECO:0000313" key="14">
    <source>
        <dbReference type="EMBL" id="SDY78222.1"/>
    </source>
</evidence>
<feature type="active site" description="For OMPdecase activity" evidence="10">
    <location>
        <position position="66"/>
    </location>
</feature>
<sequence length="241" mass="26234">MEKMKNADRLIVALDVNTVSEVGELTEKIGENVIWYKVGMELFYAEGPKVIELLKQKNKKIFLDLKFHDIPNTVAGAVKSVAKLGVDMCNVHASGGLEMMKRAADANLEIANKLQCTPTKLIAVTVLTSIDQEIFEKELGFESRISDKVSAWAKMAKDAGLNGVVASAQEAEGIKEKCGDDFLIVTPGIRPSFSASNDQKRIMRPFDALAKGATHLVIGRPITQSESPGESAELVLKEMEG</sequence>
<dbReference type="SMART" id="SM00934">
    <property type="entry name" value="OMPdecase"/>
    <property type="match status" value="1"/>
</dbReference>
<evidence type="ECO:0000256" key="12">
    <source>
        <dbReference type="RuleBase" id="RU000512"/>
    </source>
</evidence>
<feature type="active site" description="For OMPdecase activity" evidence="10">
    <location>
        <position position="69"/>
    </location>
</feature>
<dbReference type="InterPro" id="IPR018089">
    <property type="entry name" value="OMPdecase_AS"/>
</dbReference>
<accession>A0A1H3MNB8</accession>
<dbReference type="Gene3D" id="3.20.20.70">
    <property type="entry name" value="Aldolase class I"/>
    <property type="match status" value="1"/>
</dbReference>
<dbReference type="RefSeq" id="WP_242870062.1">
    <property type="nucleotide sequence ID" value="NZ_FNPV01000004.1"/>
</dbReference>
<organism evidence="14 15">
    <name type="scientific">Tindallia californiensis</name>
    <dbReference type="NCBI Taxonomy" id="159292"/>
    <lineage>
        <taxon>Bacteria</taxon>
        <taxon>Bacillati</taxon>
        <taxon>Bacillota</taxon>
        <taxon>Clostridia</taxon>
        <taxon>Peptostreptococcales</taxon>
        <taxon>Tindalliaceae</taxon>
        <taxon>Tindallia</taxon>
    </lineage>
</organism>
<feature type="binding site" evidence="9 11">
    <location>
        <position position="199"/>
    </location>
    <ligand>
        <name>substrate</name>
    </ligand>
</feature>
<feature type="active site" description="Proton donor" evidence="9">
    <location>
        <position position="66"/>
    </location>
</feature>
<evidence type="ECO:0000259" key="13">
    <source>
        <dbReference type="SMART" id="SM00934"/>
    </source>
</evidence>
<dbReference type="NCBIfam" id="TIGR01740">
    <property type="entry name" value="pyrF"/>
    <property type="match status" value="1"/>
</dbReference>
<dbReference type="GO" id="GO:0006207">
    <property type="term" value="P:'de novo' pyrimidine nucleobase biosynthetic process"/>
    <property type="evidence" value="ECO:0007669"/>
    <property type="project" value="InterPro"/>
</dbReference>
<dbReference type="PROSITE" id="PS00156">
    <property type="entry name" value="OMPDECASE"/>
    <property type="match status" value="1"/>
</dbReference>
<evidence type="ECO:0000256" key="7">
    <source>
        <dbReference type="ARBA" id="ARBA00049157"/>
    </source>
</evidence>
<dbReference type="SUPFAM" id="SSF51366">
    <property type="entry name" value="Ribulose-phoshate binding barrel"/>
    <property type="match status" value="1"/>
</dbReference>
<dbReference type="InterPro" id="IPR014732">
    <property type="entry name" value="OMPdecase"/>
</dbReference>
<reference evidence="14 15" key="1">
    <citation type="submission" date="2016-10" db="EMBL/GenBank/DDBJ databases">
        <authorList>
            <person name="de Groot N.N."/>
        </authorList>
    </citation>
    <scope>NUCLEOTIDE SEQUENCE [LARGE SCALE GENOMIC DNA]</scope>
    <source>
        <strain evidence="14 15">APO</strain>
    </source>
</reference>
<gene>
    <name evidence="9" type="primary">pyrF</name>
    <name evidence="14" type="ORF">SAMN05192546_104214</name>
</gene>
<dbReference type="InterPro" id="IPR047596">
    <property type="entry name" value="OMPdecase_bac"/>
</dbReference>
<dbReference type="EC" id="4.1.1.23" evidence="9"/>
<proteinExistence type="inferred from homology"/>
<evidence type="ECO:0000256" key="3">
    <source>
        <dbReference type="ARBA" id="ARBA00011738"/>
    </source>
</evidence>
<feature type="binding site" evidence="9 11">
    <location>
        <position position="37"/>
    </location>
    <ligand>
        <name>substrate</name>
    </ligand>
</feature>
<keyword evidence="4 9" id="KW-0210">Decarboxylase</keyword>
<feature type="binding site" evidence="9 11">
    <location>
        <position position="219"/>
    </location>
    <ligand>
        <name>substrate</name>
    </ligand>
</feature>
<feature type="binding site" evidence="9 11">
    <location>
        <position position="220"/>
    </location>
    <ligand>
        <name>substrate</name>
    </ligand>
</feature>
<dbReference type="PANTHER" id="PTHR32119:SF2">
    <property type="entry name" value="OROTIDINE 5'-PHOSPHATE DECARBOXYLASE"/>
    <property type="match status" value="1"/>
</dbReference>
<dbReference type="CDD" id="cd04725">
    <property type="entry name" value="OMP_decarboxylase_like"/>
    <property type="match status" value="1"/>
</dbReference>
<dbReference type="GO" id="GO:0005829">
    <property type="term" value="C:cytosol"/>
    <property type="evidence" value="ECO:0007669"/>
    <property type="project" value="TreeGrafter"/>
</dbReference>
<evidence type="ECO:0000256" key="10">
    <source>
        <dbReference type="PIRSR" id="PIRSR614732-1"/>
    </source>
</evidence>
<evidence type="ECO:0000256" key="1">
    <source>
        <dbReference type="ARBA" id="ARBA00002356"/>
    </source>
</evidence>
<dbReference type="GO" id="GO:0004590">
    <property type="term" value="F:orotidine-5'-phosphate decarboxylase activity"/>
    <property type="evidence" value="ECO:0007669"/>
    <property type="project" value="UniProtKB-UniRule"/>
</dbReference>
<dbReference type="InterPro" id="IPR013785">
    <property type="entry name" value="Aldolase_TIM"/>
</dbReference>
<evidence type="ECO:0000256" key="6">
    <source>
        <dbReference type="ARBA" id="ARBA00023239"/>
    </source>
</evidence>
<comment type="catalytic activity">
    <reaction evidence="7 9 12">
        <text>orotidine 5'-phosphate + H(+) = UMP + CO2</text>
        <dbReference type="Rhea" id="RHEA:11596"/>
        <dbReference type="ChEBI" id="CHEBI:15378"/>
        <dbReference type="ChEBI" id="CHEBI:16526"/>
        <dbReference type="ChEBI" id="CHEBI:57538"/>
        <dbReference type="ChEBI" id="CHEBI:57865"/>
        <dbReference type="EC" id="4.1.1.23"/>
    </reaction>
</comment>
<evidence type="ECO:0000256" key="9">
    <source>
        <dbReference type="HAMAP-Rule" id="MF_01200"/>
    </source>
</evidence>
<evidence type="ECO:0000256" key="5">
    <source>
        <dbReference type="ARBA" id="ARBA00022975"/>
    </source>
</evidence>
<dbReference type="InterPro" id="IPR011060">
    <property type="entry name" value="RibuloseP-bd_barrel"/>
</dbReference>
<dbReference type="STRING" id="159292.SAMN05192546_104214"/>
<feature type="active site" description="For OMPdecase activity" evidence="10">
    <location>
        <position position="64"/>
    </location>
</feature>
<feature type="binding site" evidence="9 11">
    <location>
        <position position="128"/>
    </location>
    <ligand>
        <name>substrate</name>
    </ligand>
</feature>
<protein>
    <recommendedName>
        <fullName evidence="9">Orotidine 5'-phosphate decarboxylase</fullName>
        <ecNumber evidence="9">4.1.1.23</ecNumber>
    </recommendedName>
    <alternativeName>
        <fullName evidence="9">OMP decarboxylase</fullName>
        <shortName evidence="9">OMPDCase</shortName>
        <shortName evidence="9">OMPdecase</shortName>
    </alternativeName>
</protein>
<feature type="domain" description="Orotidine 5'-phosphate decarboxylase" evidence="13">
    <location>
        <begin position="9"/>
        <end position="235"/>
    </location>
</feature>
<comment type="pathway">
    <text evidence="2 9 12">Pyrimidine metabolism; UMP biosynthesis via de novo pathway; UMP from orotate: step 2/2.</text>
</comment>
<comment type="subunit">
    <text evidence="3 9">Homodimer.</text>
</comment>
<evidence type="ECO:0000256" key="2">
    <source>
        <dbReference type="ARBA" id="ARBA00004861"/>
    </source>
</evidence>
<evidence type="ECO:0000256" key="11">
    <source>
        <dbReference type="PIRSR" id="PIRSR614732-2"/>
    </source>
</evidence>
<feature type="binding site" evidence="9 11">
    <location>
        <position position="15"/>
    </location>
    <ligand>
        <name>substrate</name>
    </ligand>
</feature>
<feature type="binding site" evidence="9">
    <location>
        <begin position="64"/>
        <end position="73"/>
    </location>
    <ligand>
        <name>substrate</name>
    </ligand>
</feature>
<dbReference type="HAMAP" id="MF_01200_B">
    <property type="entry name" value="OMPdecase_type1_B"/>
    <property type="match status" value="1"/>
</dbReference>
<dbReference type="Pfam" id="PF00215">
    <property type="entry name" value="OMPdecase"/>
    <property type="match status" value="1"/>
</dbReference>
<dbReference type="AlphaFoldDB" id="A0A1H3MNB8"/>
<feature type="binding site" evidence="9 11">
    <location>
        <position position="190"/>
    </location>
    <ligand>
        <name>substrate</name>
    </ligand>
</feature>
<keyword evidence="5 9" id="KW-0665">Pyrimidine biosynthesis</keyword>
<name>A0A1H3MNB8_9FIRM</name>
<evidence type="ECO:0000256" key="8">
    <source>
        <dbReference type="ARBA" id="ARBA00061012"/>
    </source>
</evidence>
<dbReference type="UniPathway" id="UPA00070">
    <property type="reaction ID" value="UER00120"/>
</dbReference>
<dbReference type="GO" id="GO:0044205">
    <property type="term" value="P:'de novo' UMP biosynthetic process"/>
    <property type="evidence" value="ECO:0007669"/>
    <property type="project" value="UniProtKB-UniRule"/>
</dbReference>
<dbReference type="NCBIfam" id="NF001273">
    <property type="entry name" value="PRK00230.1"/>
    <property type="match status" value="1"/>
</dbReference>
<dbReference type="InterPro" id="IPR001754">
    <property type="entry name" value="OMPdeCOase_dom"/>
</dbReference>